<organism evidence="2 3">
    <name type="scientific">Acinetobacter bereziniae NIPH 3</name>
    <dbReference type="NCBI Taxonomy" id="1217651"/>
    <lineage>
        <taxon>Bacteria</taxon>
        <taxon>Pseudomonadati</taxon>
        <taxon>Pseudomonadota</taxon>
        <taxon>Gammaproteobacteria</taxon>
        <taxon>Moraxellales</taxon>
        <taxon>Moraxellaceae</taxon>
        <taxon>Acinetobacter</taxon>
    </lineage>
</organism>
<dbReference type="SUPFAM" id="SSF53474">
    <property type="entry name" value="alpha/beta-Hydrolases"/>
    <property type="match status" value="1"/>
</dbReference>
<proteinExistence type="predicted"/>
<keyword evidence="1" id="KW-1133">Transmembrane helix</keyword>
<reference evidence="2 3" key="1">
    <citation type="submission" date="2013-02" db="EMBL/GenBank/DDBJ databases">
        <title>The Genome Sequence of Acinetobacter bereziniae NIPH 3.</title>
        <authorList>
            <consortium name="The Broad Institute Genome Sequencing Platform"/>
            <consortium name="The Broad Institute Genome Sequencing Center for Infectious Disease"/>
            <person name="Cerqueira G."/>
            <person name="Feldgarden M."/>
            <person name="Courvalin P."/>
            <person name="Perichon B."/>
            <person name="Grillot-Courvalin C."/>
            <person name="Clermont D."/>
            <person name="Rocha E."/>
            <person name="Yoon E.-J."/>
            <person name="Nemec A."/>
            <person name="Walker B."/>
            <person name="Young S.K."/>
            <person name="Zeng Q."/>
            <person name="Gargeya S."/>
            <person name="Fitzgerald M."/>
            <person name="Haas B."/>
            <person name="Abouelleil A."/>
            <person name="Alvarado L."/>
            <person name="Arachchi H.M."/>
            <person name="Berlin A.M."/>
            <person name="Chapman S.B."/>
            <person name="Dewar J."/>
            <person name="Goldberg J."/>
            <person name="Griggs A."/>
            <person name="Gujja S."/>
            <person name="Hansen M."/>
            <person name="Howarth C."/>
            <person name="Imamovic A."/>
            <person name="Larimer J."/>
            <person name="McCowan C."/>
            <person name="Murphy C."/>
            <person name="Neiman D."/>
            <person name="Pearson M."/>
            <person name="Priest M."/>
            <person name="Roberts A."/>
            <person name="Saif S."/>
            <person name="Shea T."/>
            <person name="Sisk P."/>
            <person name="Sykes S."/>
            <person name="Wortman J."/>
            <person name="Nusbaum C."/>
            <person name="Birren B."/>
        </authorList>
    </citation>
    <scope>NUCLEOTIDE SEQUENCE [LARGE SCALE GENOMIC DNA]</scope>
    <source>
        <strain evidence="2 3">NIPH 3</strain>
    </source>
</reference>
<evidence type="ECO:0000313" key="3">
    <source>
        <dbReference type="Proteomes" id="UP000013270"/>
    </source>
</evidence>
<keyword evidence="1" id="KW-0812">Transmembrane</keyword>
<comment type="caution">
    <text evidence="2">The sequence shown here is derived from an EMBL/GenBank/DDBJ whole genome shotgun (WGS) entry which is preliminary data.</text>
</comment>
<name>N8YLR1_ACIBZ</name>
<dbReference type="RefSeq" id="WP_004824477.1">
    <property type="nucleotide sequence ID" value="NZ_KB849459.1"/>
</dbReference>
<evidence type="ECO:0000256" key="1">
    <source>
        <dbReference type="SAM" id="Phobius"/>
    </source>
</evidence>
<sequence length="148" mass="17178">MNRLQTLQQLIQTTIEDTASVIAPIFLLYGELDDELYQSSAQTIYDHVNFTKKKIKNYSNTGHLMTLGGDQTQLFGDILEFLQQYHSISAKSPLFLLNLLTFKATRMRKFLLLKNHNFASKYYKHVSIINLTICFILVFLQPFILCSY</sequence>
<keyword evidence="1" id="KW-0472">Membrane</keyword>
<protein>
    <submittedName>
        <fullName evidence="2">Uncharacterized protein</fullName>
    </submittedName>
</protein>
<dbReference type="Gene3D" id="3.40.50.1820">
    <property type="entry name" value="alpha/beta hydrolase"/>
    <property type="match status" value="1"/>
</dbReference>
<dbReference type="EMBL" id="APPK01000048">
    <property type="protein sequence ID" value="ENV20488.1"/>
    <property type="molecule type" value="Genomic_DNA"/>
</dbReference>
<evidence type="ECO:0000313" key="2">
    <source>
        <dbReference type="EMBL" id="ENV20488.1"/>
    </source>
</evidence>
<gene>
    <name evidence="2" type="ORF">F963_03535</name>
</gene>
<dbReference type="AlphaFoldDB" id="N8YLR1"/>
<accession>N8YLR1</accession>
<dbReference type="InterPro" id="IPR029058">
    <property type="entry name" value="AB_hydrolase_fold"/>
</dbReference>
<feature type="transmembrane region" description="Helical" evidence="1">
    <location>
        <begin position="122"/>
        <end position="144"/>
    </location>
</feature>
<dbReference type="HOGENOM" id="CLU_1754852_0_0_6"/>
<dbReference type="Proteomes" id="UP000013270">
    <property type="component" value="Unassembled WGS sequence"/>
</dbReference>